<sequence length="233" mass="25045">MEELQSTDILDKEILEDARKKAQRILKTAGDTIAASQAKWEKRVLKDIEKLKQSFAGRAEKARDEMMARLPLDKRRSYTERVESQLQSSMNSYLKSLPREKILSLLEAELRRCAGDFVASSAAEIPDTAGAPLKVGCRDLGEAELQSILNRAAPGLAWTFDKDRSLHQLSGNLPAIILDAPSVRITASVDALAKSLLEDSRAELVEALLGSGSLDVSGAGASTGAGISPGGAQ</sequence>
<reference evidence="2" key="1">
    <citation type="submission" date="2009-12" db="EMBL/GenBank/DDBJ databases">
        <title>Complete sequence of Treponema primitia strain ZAS-2.</title>
        <authorList>
            <person name="Tetu S.G."/>
            <person name="Matson E."/>
            <person name="Ren Q."/>
            <person name="Seshadri R."/>
            <person name="Elbourne L."/>
            <person name="Hassan K.A."/>
            <person name="Durkin A."/>
            <person name="Radune D."/>
            <person name="Mohamoud Y."/>
            <person name="Shay R."/>
            <person name="Jin S."/>
            <person name="Zhang X."/>
            <person name="Lucey K."/>
            <person name="Ballor N.R."/>
            <person name="Ottesen E."/>
            <person name="Rosenthal R."/>
            <person name="Allen A."/>
            <person name="Leadbetter J.R."/>
            <person name="Paulsen I.T."/>
        </authorList>
    </citation>
    <scope>NUCLEOTIDE SEQUENCE [LARGE SCALE GENOMIC DNA]</scope>
    <source>
        <strain evidence="2">ATCC BAA-887 / DSM 12427 / ZAS-2</strain>
    </source>
</reference>
<reference evidence="1 2" key="2">
    <citation type="journal article" date="2011" name="ISME J.">
        <title>RNA-seq reveals cooperative metabolic interactions between two termite-gut spirochete species in co-culture.</title>
        <authorList>
            <person name="Rosenthal A.Z."/>
            <person name="Matson E.G."/>
            <person name="Eldar A."/>
            <person name="Leadbetter J.R."/>
        </authorList>
    </citation>
    <scope>NUCLEOTIDE SEQUENCE [LARGE SCALE GENOMIC DNA]</scope>
    <source>
        <strain evidence="2">ATCC BAA-887 / DSM 12427 / ZAS-2</strain>
    </source>
</reference>
<dbReference type="RefSeq" id="WP_015708921.1">
    <property type="nucleotide sequence ID" value="NC_015578.1"/>
</dbReference>
<protein>
    <submittedName>
        <fullName evidence="1">Putative V-type ATPase, subunit E</fullName>
    </submittedName>
</protein>
<dbReference type="AlphaFoldDB" id="F5YGX6"/>
<dbReference type="EMBL" id="CP001843">
    <property type="protein sequence ID" value="AEF86898.1"/>
    <property type="molecule type" value="Genomic_DNA"/>
</dbReference>
<name>F5YGX6_TREPZ</name>
<accession>F5YGX6</accession>
<dbReference type="HOGENOM" id="CLU_1320395_0_0_12"/>
<keyword evidence="2" id="KW-1185">Reference proteome</keyword>
<dbReference type="KEGG" id="tpi:TREPR_1151"/>
<dbReference type="STRING" id="545694.TREPR_1151"/>
<dbReference type="Proteomes" id="UP000009223">
    <property type="component" value="Chromosome"/>
</dbReference>
<evidence type="ECO:0000313" key="2">
    <source>
        <dbReference type="Proteomes" id="UP000009223"/>
    </source>
</evidence>
<proteinExistence type="predicted"/>
<gene>
    <name evidence="1" type="ordered locus">TREPR_1151</name>
</gene>
<dbReference type="eggNOG" id="ENOG50301BP">
    <property type="taxonomic scope" value="Bacteria"/>
</dbReference>
<organism evidence="1 2">
    <name type="scientific">Treponema primitia (strain ATCC BAA-887 / DSM 12427 / ZAS-2)</name>
    <dbReference type="NCBI Taxonomy" id="545694"/>
    <lineage>
        <taxon>Bacteria</taxon>
        <taxon>Pseudomonadati</taxon>
        <taxon>Spirochaetota</taxon>
        <taxon>Spirochaetia</taxon>
        <taxon>Spirochaetales</taxon>
        <taxon>Treponemataceae</taxon>
        <taxon>Treponema</taxon>
    </lineage>
</organism>
<evidence type="ECO:0000313" key="1">
    <source>
        <dbReference type="EMBL" id="AEF86898.1"/>
    </source>
</evidence>